<feature type="region of interest" description="Disordered" evidence="2">
    <location>
        <begin position="128"/>
        <end position="152"/>
    </location>
</feature>
<keyword evidence="3" id="KW-1133">Transmembrane helix</keyword>
<feature type="compositionally biased region" description="Polar residues" evidence="2">
    <location>
        <begin position="77"/>
        <end position="86"/>
    </location>
</feature>
<comment type="subcellular location">
    <subcellularLocation>
        <location evidence="1">Cell envelope</location>
    </subcellularLocation>
</comment>
<evidence type="ECO:0000256" key="3">
    <source>
        <dbReference type="SAM" id="Phobius"/>
    </source>
</evidence>
<evidence type="ECO:0000256" key="2">
    <source>
        <dbReference type="SAM" id="MobiDB-lite"/>
    </source>
</evidence>
<protein>
    <submittedName>
        <fullName evidence="4">Uncharacterized protein</fullName>
    </submittedName>
</protein>
<dbReference type="EMBL" id="CAICTM010000201">
    <property type="protein sequence ID" value="CAB9504616.1"/>
    <property type="molecule type" value="Genomic_DNA"/>
</dbReference>
<gene>
    <name evidence="4" type="ORF">SEMRO_202_G085501.1</name>
</gene>
<feature type="transmembrane region" description="Helical" evidence="3">
    <location>
        <begin position="336"/>
        <end position="357"/>
    </location>
</feature>
<dbReference type="InterPro" id="IPR001611">
    <property type="entry name" value="Leu-rich_rpt"/>
</dbReference>
<comment type="caution">
    <text evidence="4">The sequence shown here is derived from an EMBL/GenBank/DDBJ whole genome shotgun (WGS) entry which is preliminary data.</text>
</comment>
<keyword evidence="5" id="KW-1185">Reference proteome</keyword>
<keyword evidence="3" id="KW-0812">Transmembrane</keyword>
<accession>A0A9N8DQ00</accession>
<dbReference type="Gene3D" id="3.80.10.10">
    <property type="entry name" value="Ribonuclease Inhibitor"/>
    <property type="match status" value="1"/>
</dbReference>
<feature type="region of interest" description="Disordered" evidence="2">
    <location>
        <begin position="1"/>
        <end position="28"/>
    </location>
</feature>
<feature type="compositionally biased region" description="Basic and acidic residues" evidence="2">
    <location>
        <begin position="1"/>
        <end position="16"/>
    </location>
</feature>
<organism evidence="4 5">
    <name type="scientific">Seminavis robusta</name>
    <dbReference type="NCBI Taxonomy" id="568900"/>
    <lineage>
        <taxon>Eukaryota</taxon>
        <taxon>Sar</taxon>
        <taxon>Stramenopiles</taxon>
        <taxon>Ochrophyta</taxon>
        <taxon>Bacillariophyta</taxon>
        <taxon>Bacillariophyceae</taxon>
        <taxon>Bacillariophycidae</taxon>
        <taxon>Naviculales</taxon>
        <taxon>Naviculaceae</taxon>
        <taxon>Seminavis</taxon>
    </lineage>
</organism>
<evidence type="ECO:0000313" key="4">
    <source>
        <dbReference type="EMBL" id="CAB9504616.1"/>
    </source>
</evidence>
<dbReference type="InterPro" id="IPR032675">
    <property type="entry name" value="LRR_dom_sf"/>
</dbReference>
<dbReference type="PANTHER" id="PTHR48059">
    <property type="entry name" value="POLYGALACTURONASE INHIBITOR 1"/>
    <property type="match status" value="1"/>
</dbReference>
<dbReference type="Pfam" id="PF00560">
    <property type="entry name" value="LRR_1"/>
    <property type="match status" value="1"/>
</dbReference>
<proteinExistence type="predicted"/>
<feature type="compositionally biased region" description="Basic and acidic residues" evidence="2">
    <location>
        <begin position="91"/>
        <end position="101"/>
    </location>
</feature>
<feature type="compositionally biased region" description="Low complexity" evidence="2">
    <location>
        <begin position="275"/>
        <end position="286"/>
    </location>
</feature>
<name>A0A9N8DQ00_9STRA</name>
<reference evidence="4" key="1">
    <citation type="submission" date="2020-06" db="EMBL/GenBank/DDBJ databases">
        <authorList>
            <consortium name="Plant Systems Biology data submission"/>
        </authorList>
    </citation>
    <scope>NUCLEOTIDE SEQUENCE</scope>
    <source>
        <strain evidence="4">D6</strain>
    </source>
</reference>
<feature type="region of interest" description="Disordered" evidence="2">
    <location>
        <begin position="205"/>
        <end position="226"/>
    </location>
</feature>
<dbReference type="AlphaFoldDB" id="A0A9N8DQ00"/>
<evidence type="ECO:0000256" key="1">
    <source>
        <dbReference type="ARBA" id="ARBA00004196"/>
    </source>
</evidence>
<dbReference type="InterPro" id="IPR051848">
    <property type="entry name" value="PGIP"/>
</dbReference>
<dbReference type="PANTHER" id="PTHR48059:SF30">
    <property type="entry name" value="OS06G0587000 PROTEIN"/>
    <property type="match status" value="1"/>
</dbReference>
<feature type="compositionally biased region" description="Polar residues" evidence="2">
    <location>
        <begin position="140"/>
        <end position="152"/>
    </location>
</feature>
<evidence type="ECO:0000313" key="5">
    <source>
        <dbReference type="Proteomes" id="UP001153069"/>
    </source>
</evidence>
<feature type="region of interest" description="Disordered" evidence="2">
    <location>
        <begin position="250"/>
        <end position="293"/>
    </location>
</feature>
<feature type="region of interest" description="Disordered" evidence="2">
    <location>
        <begin position="57"/>
        <end position="101"/>
    </location>
</feature>
<dbReference type="OrthoDB" id="660555at2759"/>
<dbReference type="Proteomes" id="UP001153069">
    <property type="component" value="Unassembled WGS sequence"/>
</dbReference>
<keyword evidence="3" id="KW-0472">Membrane</keyword>
<dbReference type="SUPFAM" id="SSF52058">
    <property type="entry name" value="L domain-like"/>
    <property type="match status" value="1"/>
</dbReference>
<sequence length="597" mass="65908">MKEEEEAANLKRDESVHTGLSLEHPVDDPAIRDALMKRAEAEAAQWQMDEETARACHNKEAVNKTVTMKKPFPPSSDVPSNNVRVNQQQQKESEPKQQDDHEEIMKIVADQASLVTAQILKEDQDLKQDHKTTGNKAPLSDTQQSHQLSFSPKGQTDAYMNVLLQMATDINEAAKMEKFETAVNTCNDRHRQSTELAAALPAALPEPNPLQRQQHQPSRPGAYMGVPGEAMQRATTLRFSLVGASAAGEGEPLVQIGDPGDSSALAESQDAGKPNSSSSTTNNNNNIPSANDPHLDLAVANLVLEDPEEEPNMPSADPVDLQHVLQREQKRKKQRLMFILFFAILLIVAAVIVGAVAGTQKNEPEEVYSPSTDAPTVYGSMAPSEVPSSAPTGVLELLFDILPDYTLASINNGSETPQWRAWQWLANHQNITNLPEWRKTQLFALATFFYAFEGDNWYHLVKGHGWMDDTVEECDWFSSGFGFFDSTDSFYEYISPVPPCNSQGQFTSLDLQELQLLGLSPYLPPEITLLTSLSFVDFWSNDIAGPISSLLPTELYEMTGLTHLSLKGNQFTGKIPSEISLLTSLTRLYLADNQLSG</sequence>